<feature type="compositionally biased region" description="Low complexity" evidence="1">
    <location>
        <begin position="29"/>
        <end position="45"/>
    </location>
</feature>
<name>A0A9D4VBS0_ADICA</name>
<reference evidence="2" key="1">
    <citation type="submission" date="2021-01" db="EMBL/GenBank/DDBJ databases">
        <title>Adiantum capillus-veneris genome.</title>
        <authorList>
            <person name="Fang Y."/>
            <person name="Liao Q."/>
        </authorList>
    </citation>
    <scope>NUCLEOTIDE SEQUENCE</scope>
    <source>
        <strain evidence="2">H3</strain>
        <tissue evidence="2">Leaf</tissue>
    </source>
</reference>
<evidence type="ECO:0000313" key="3">
    <source>
        <dbReference type="Proteomes" id="UP000886520"/>
    </source>
</evidence>
<feature type="region of interest" description="Disordered" evidence="1">
    <location>
        <begin position="26"/>
        <end position="45"/>
    </location>
</feature>
<gene>
    <name evidence="2" type="ORF">GOP47_0002878</name>
</gene>
<keyword evidence="3" id="KW-1185">Reference proteome</keyword>
<organism evidence="2 3">
    <name type="scientific">Adiantum capillus-veneris</name>
    <name type="common">Maidenhair fern</name>
    <dbReference type="NCBI Taxonomy" id="13818"/>
    <lineage>
        <taxon>Eukaryota</taxon>
        <taxon>Viridiplantae</taxon>
        <taxon>Streptophyta</taxon>
        <taxon>Embryophyta</taxon>
        <taxon>Tracheophyta</taxon>
        <taxon>Polypodiopsida</taxon>
        <taxon>Polypodiidae</taxon>
        <taxon>Polypodiales</taxon>
        <taxon>Pteridineae</taxon>
        <taxon>Pteridaceae</taxon>
        <taxon>Vittarioideae</taxon>
        <taxon>Adiantum</taxon>
    </lineage>
</organism>
<evidence type="ECO:0000256" key="1">
    <source>
        <dbReference type="SAM" id="MobiDB-lite"/>
    </source>
</evidence>
<comment type="caution">
    <text evidence="2">The sequence shown here is derived from an EMBL/GenBank/DDBJ whole genome shotgun (WGS) entry which is preliminary data.</text>
</comment>
<accession>A0A9D4VBS0</accession>
<proteinExistence type="predicted"/>
<dbReference type="AlphaFoldDB" id="A0A9D4VBS0"/>
<evidence type="ECO:0000313" key="2">
    <source>
        <dbReference type="EMBL" id="KAI5083135.1"/>
    </source>
</evidence>
<dbReference type="EMBL" id="JABFUD020000002">
    <property type="protein sequence ID" value="KAI5083135.1"/>
    <property type="molecule type" value="Genomic_DNA"/>
</dbReference>
<protein>
    <submittedName>
        <fullName evidence="2">Uncharacterized protein</fullName>
    </submittedName>
</protein>
<dbReference type="Proteomes" id="UP000886520">
    <property type="component" value="Chromosome 3"/>
</dbReference>
<sequence length="103" mass="10641">MENGSGKEASGSVPVVRGRFNLGVATPGSSYDASSPESPSSSTASRILLPGQCSLQAHLKMVPPFSLSPHPPRPSLLLVLVSAGNAATWSHILDKAWYKQGGG</sequence>